<protein>
    <recommendedName>
        <fullName evidence="4">Putative glucose-6-phosphate 1-epimerase</fullName>
        <ecNumber evidence="4">5.1.3.15</ecNumber>
    </recommendedName>
</protein>
<dbReference type="PIRSF" id="PIRSF016020">
    <property type="entry name" value="PHexose_mutarotase"/>
    <property type="match status" value="1"/>
</dbReference>
<evidence type="ECO:0000256" key="3">
    <source>
        <dbReference type="ARBA" id="ARBA00023235"/>
    </source>
</evidence>
<evidence type="ECO:0000313" key="6">
    <source>
        <dbReference type="EMBL" id="PXX45078.1"/>
    </source>
</evidence>
<dbReference type="InterPro" id="IPR008183">
    <property type="entry name" value="Aldose_1/G6P_1-epimerase"/>
</dbReference>
<comment type="caution">
    <text evidence="6">The sequence shown here is derived from an EMBL/GenBank/DDBJ whole genome shotgun (WGS) entry which is preliminary data.</text>
</comment>
<dbReference type="AlphaFoldDB" id="A0A318JAC5"/>
<evidence type="ECO:0000256" key="4">
    <source>
        <dbReference type="PIRNR" id="PIRNR016020"/>
    </source>
</evidence>
<dbReference type="InterPro" id="IPR014718">
    <property type="entry name" value="GH-type_carb-bd"/>
</dbReference>
<keyword evidence="7" id="KW-1185">Reference proteome</keyword>
<dbReference type="PANTHER" id="PTHR11122">
    <property type="entry name" value="APOSPORY-ASSOCIATED PROTEIN C-RELATED"/>
    <property type="match status" value="1"/>
</dbReference>
<dbReference type="GO" id="GO:0005737">
    <property type="term" value="C:cytoplasm"/>
    <property type="evidence" value="ECO:0007669"/>
    <property type="project" value="TreeGrafter"/>
</dbReference>
<keyword evidence="3 4" id="KW-0413">Isomerase</keyword>
<dbReference type="OrthoDB" id="9790727at2"/>
<evidence type="ECO:0000313" key="7">
    <source>
        <dbReference type="Proteomes" id="UP000247792"/>
    </source>
</evidence>
<dbReference type="EMBL" id="QJKB01000002">
    <property type="protein sequence ID" value="PXX45078.1"/>
    <property type="molecule type" value="Genomic_DNA"/>
</dbReference>
<dbReference type="GO" id="GO:0005975">
    <property type="term" value="P:carbohydrate metabolic process"/>
    <property type="evidence" value="ECO:0007669"/>
    <property type="project" value="InterPro"/>
</dbReference>
<dbReference type="SUPFAM" id="SSF74650">
    <property type="entry name" value="Galactose mutarotase-like"/>
    <property type="match status" value="1"/>
</dbReference>
<dbReference type="Proteomes" id="UP000247792">
    <property type="component" value="Unassembled WGS sequence"/>
</dbReference>
<feature type="active site" evidence="5">
    <location>
        <position position="245"/>
    </location>
</feature>
<dbReference type="CDD" id="cd09020">
    <property type="entry name" value="D-hex-6-P-epi_like"/>
    <property type="match status" value="1"/>
</dbReference>
<evidence type="ECO:0000256" key="1">
    <source>
        <dbReference type="ARBA" id="ARBA00001096"/>
    </source>
</evidence>
<dbReference type="GO" id="GO:0047938">
    <property type="term" value="F:glucose-6-phosphate 1-epimerase activity"/>
    <property type="evidence" value="ECO:0007669"/>
    <property type="project" value="UniProtKB-UniRule"/>
</dbReference>
<dbReference type="InterPro" id="IPR011013">
    <property type="entry name" value="Gal_mutarotase_sf_dom"/>
</dbReference>
<feature type="active site" evidence="5">
    <location>
        <position position="144"/>
    </location>
</feature>
<dbReference type="Pfam" id="PF01263">
    <property type="entry name" value="Aldose_epim"/>
    <property type="match status" value="1"/>
</dbReference>
<gene>
    <name evidence="6" type="ORF">DFR42_102290</name>
</gene>
<comment type="similarity">
    <text evidence="2 4">Belongs to the glucose-6-phosphate 1-epimerase family.</text>
</comment>
<dbReference type="Gene3D" id="2.70.98.10">
    <property type="match status" value="1"/>
</dbReference>
<reference evidence="6 7" key="1">
    <citation type="submission" date="2018-05" db="EMBL/GenBank/DDBJ databases">
        <title>Genomic Encyclopedia of Type Strains, Phase IV (KMG-IV): sequencing the most valuable type-strain genomes for metagenomic binning, comparative biology and taxonomic classification.</title>
        <authorList>
            <person name="Goeker M."/>
        </authorList>
    </citation>
    <scope>NUCLEOTIDE SEQUENCE [LARGE SCALE GENOMIC DNA]</scope>
    <source>
        <strain evidence="6 7">DSM 19792</strain>
    </source>
</reference>
<organism evidence="6 7">
    <name type="scientific">Undibacterium pigrum</name>
    <dbReference type="NCBI Taxonomy" id="401470"/>
    <lineage>
        <taxon>Bacteria</taxon>
        <taxon>Pseudomonadati</taxon>
        <taxon>Pseudomonadota</taxon>
        <taxon>Betaproteobacteria</taxon>
        <taxon>Burkholderiales</taxon>
        <taxon>Oxalobacteraceae</taxon>
        <taxon>Undibacterium</taxon>
    </lineage>
</organism>
<accession>A0A318JAC5</accession>
<dbReference type="InterPro" id="IPR025532">
    <property type="entry name" value="G6P_1-epimerase"/>
</dbReference>
<dbReference type="RefSeq" id="WP_110254551.1">
    <property type="nucleotide sequence ID" value="NZ_QJKB01000002.1"/>
</dbReference>
<dbReference type="EC" id="5.1.3.15" evidence="4"/>
<comment type="catalytic activity">
    <reaction evidence="1">
        <text>alpha-D-glucose 6-phosphate = beta-D-glucose 6-phosphate</text>
        <dbReference type="Rhea" id="RHEA:16249"/>
        <dbReference type="ChEBI" id="CHEBI:58225"/>
        <dbReference type="ChEBI" id="CHEBI:58247"/>
        <dbReference type="EC" id="5.1.3.15"/>
    </reaction>
</comment>
<proteinExistence type="inferred from homology"/>
<dbReference type="GO" id="GO:0030246">
    <property type="term" value="F:carbohydrate binding"/>
    <property type="evidence" value="ECO:0007669"/>
    <property type="project" value="UniProtKB-UniRule"/>
</dbReference>
<sequence length="274" mass="29523">MNFLSLLSQDGASAKIASQGAHVCSWIPAGGSEQLFMSKSSAFQDGVAIRGGVPVVFPQFSNQGTLPKHGFARTSEWKLLQTGLAEHGAAVAVYELRENIARLTIWPHVFRAQLRISILGNALQMALEVENTGDTNFSFTTALHTYLAVEDIANVSLHGLQGLHYRDTVSGADHCLEADPFLRISGETDRIYGYAPAQLELHQPHQRTIIRNNGFADAVVWNPGAGAAKINDMHAGGEQHMLCVEAATILRPLSLAPGESWGASQTLEIVSALD</sequence>
<evidence type="ECO:0000256" key="2">
    <source>
        <dbReference type="ARBA" id="ARBA00005866"/>
    </source>
</evidence>
<evidence type="ECO:0000256" key="5">
    <source>
        <dbReference type="PIRSR" id="PIRSR016020-1"/>
    </source>
</evidence>
<name>A0A318JAC5_9BURK</name>
<dbReference type="PANTHER" id="PTHR11122:SF13">
    <property type="entry name" value="GLUCOSE-6-PHOSPHATE 1-EPIMERASE"/>
    <property type="match status" value="1"/>
</dbReference>